<keyword evidence="1 3" id="KW-0732">Signal</keyword>
<feature type="signal peptide" evidence="3">
    <location>
        <begin position="1"/>
        <end position="18"/>
    </location>
</feature>
<feature type="domain" description="Yeast cell wall synthesis Kre9/Knh1-like N-terminal" evidence="4">
    <location>
        <begin position="24"/>
        <end position="111"/>
    </location>
</feature>
<evidence type="ECO:0000256" key="2">
    <source>
        <dbReference type="SAM" id="MobiDB-lite"/>
    </source>
</evidence>
<dbReference type="Proteomes" id="UP000193498">
    <property type="component" value="Unassembled WGS sequence"/>
</dbReference>
<proteinExistence type="predicted"/>
<feature type="region of interest" description="Disordered" evidence="2">
    <location>
        <begin position="116"/>
        <end position="173"/>
    </location>
</feature>
<evidence type="ECO:0000256" key="3">
    <source>
        <dbReference type="SAM" id="SignalP"/>
    </source>
</evidence>
<comment type="caution">
    <text evidence="5">The sequence shown here is derived from an EMBL/GenBank/DDBJ whole genome shotgun (WGS) entry which is preliminary data.</text>
</comment>
<dbReference type="InterPro" id="IPR018466">
    <property type="entry name" value="Kre9/Knh1-like_N"/>
</dbReference>
<dbReference type="EMBL" id="MCFE01000458">
    <property type="protein sequence ID" value="ORX89307.1"/>
    <property type="molecule type" value="Genomic_DNA"/>
</dbReference>
<evidence type="ECO:0000313" key="5">
    <source>
        <dbReference type="EMBL" id="ORX89307.1"/>
    </source>
</evidence>
<reference evidence="5 6" key="1">
    <citation type="submission" date="2016-07" db="EMBL/GenBank/DDBJ databases">
        <title>Pervasive Adenine N6-methylation of Active Genes in Fungi.</title>
        <authorList>
            <consortium name="DOE Joint Genome Institute"/>
            <person name="Mondo S.J."/>
            <person name="Dannebaum R.O."/>
            <person name="Kuo R.C."/>
            <person name="Labutti K."/>
            <person name="Haridas S."/>
            <person name="Kuo A."/>
            <person name="Salamov A."/>
            <person name="Ahrendt S.R."/>
            <person name="Lipzen A."/>
            <person name="Sullivan W."/>
            <person name="Andreopoulos W.B."/>
            <person name="Clum A."/>
            <person name="Lindquist E."/>
            <person name="Daum C."/>
            <person name="Ramamoorthy G.K."/>
            <person name="Gryganskyi A."/>
            <person name="Culley D."/>
            <person name="Magnuson J.K."/>
            <person name="James T.Y."/>
            <person name="O'Malley M.A."/>
            <person name="Stajich J.E."/>
            <person name="Spatafora J.W."/>
            <person name="Visel A."/>
            <person name="Grigoriev I.V."/>
        </authorList>
    </citation>
    <scope>NUCLEOTIDE SEQUENCE [LARGE SCALE GENOMIC DNA]</scope>
    <source>
        <strain evidence="5 6">CBS 931.73</strain>
    </source>
</reference>
<dbReference type="OrthoDB" id="2260257at2759"/>
<feature type="compositionally biased region" description="Low complexity" evidence="2">
    <location>
        <begin position="116"/>
        <end position="139"/>
    </location>
</feature>
<name>A0A1Y1XU70_9FUNG</name>
<dbReference type="AlphaFoldDB" id="A0A1Y1XU70"/>
<organism evidence="5 6">
    <name type="scientific">Basidiobolus meristosporus CBS 931.73</name>
    <dbReference type="NCBI Taxonomy" id="1314790"/>
    <lineage>
        <taxon>Eukaryota</taxon>
        <taxon>Fungi</taxon>
        <taxon>Fungi incertae sedis</taxon>
        <taxon>Zoopagomycota</taxon>
        <taxon>Entomophthoromycotina</taxon>
        <taxon>Basidiobolomycetes</taxon>
        <taxon>Basidiobolales</taxon>
        <taxon>Basidiobolaceae</taxon>
        <taxon>Basidiobolus</taxon>
    </lineage>
</organism>
<evidence type="ECO:0000313" key="6">
    <source>
        <dbReference type="Proteomes" id="UP000193498"/>
    </source>
</evidence>
<feature type="compositionally biased region" description="Polar residues" evidence="2">
    <location>
        <begin position="140"/>
        <end position="173"/>
    </location>
</feature>
<evidence type="ECO:0000256" key="1">
    <source>
        <dbReference type="ARBA" id="ARBA00022729"/>
    </source>
</evidence>
<dbReference type="PANTHER" id="PTHR40633:SF1">
    <property type="entry name" value="GPI ANCHORED SERINE-THREONINE RICH PROTEIN (AFU_ORTHOLOGUE AFUA_1G03630)"/>
    <property type="match status" value="1"/>
</dbReference>
<evidence type="ECO:0000259" key="4">
    <source>
        <dbReference type="Pfam" id="PF10342"/>
    </source>
</evidence>
<accession>A0A1Y1XU70</accession>
<feature type="chain" id="PRO_5013118789" description="Yeast cell wall synthesis Kre9/Knh1-like N-terminal domain-containing protein" evidence="3">
    <location>
        <begin position="19"/>
        <end position="197"/>
    </location>
</feature>
<sequence>MFSKSLVGLAVLISSVFADFNITSPVDGTVWKAGSNATITWIVGDKTGVPDKIDLTLKYGVATNLGTTTVIASGVDINLGKYEWAVPASIAAGVNYTVFAGNDKYSHYFTITNPSNNGTSASSTASPTASPSKSATSTSIAQTPSVSTAPNTKSVALPSQPSPVPQNKQEPKSGSAQLAISSVLVALPASLVAYMMQ</sequence>
<gene>
    <name evidence="5" type="ORF">K493DRAFT_233997</name>
</gene>
<dbReference type="InterPro" id="IPR052982">
    <property type="entry name" value="SRP1/TIP1-like"/>
</dbReference>
<protein>
    <recommendedName>
        <fullName evidence="4">Yeast cell wall synthesis Kre9/Knh1-like N-terminal domain-containing protein</fullName>
    </recommendedName>
</protein>
<dbReference type="Pfam" id="PF10342">
    <property type="entry name" value="Kre9_KNH"/>
    <property type="match status" value="1"/>
</dbReference>
<dbReference type="InParanoid" id="A0A1Y1XU70"/>
<dbReference type="PANTHER" id="PTHR40633">
    <property type="entry name" value="MATRIX PROTEIN, PUTATIVE (AFU_ORTHOLOGUE AFUA_8G05410)-RELATED"/>
    <property type="match status" value="1"/>
</dbReference>
<keyword evidence="6" id="KW-1185">Reference proteome</keyword>